<evidence type="ECO:0000256" key="1">
    <source>
        <dbReference type="SAM" id="MobiDB-lite"/>
    </source>
</evidence>
<sequence>MCQLDLADCDFPSHRSGESARARQIASPPGPLWRRAALELRRSRGPLHRPPSGEKQAGAEPAQAKAGSVPVTPRLP</sequence>
<feature type="compositionally biased region" description="Basic and acidic residues" evidence="1">
    <location>
        <begin position="11"/>
        <end position="21"/>
    </location>
</feature>
<dbReference type="Proteomes" id="UP001066276">
    <property type="component" value="Chromosome 3_1"/>
</dbReference>
<accession>A0AAV7UD66</accession>
<reference evidence="2" key="1">
    <citation type="journal article" date="2022" name="bioRxiv">
        <title>Sequencing and chromosome-scale assembly of the giantPleurodeles waltlgenome.</title>
        <authorList>
            <person name="Brown T."/>
            <person name="Elewa A."/>
            <person name="Iarovenko S."/>
            <person name="Subramanian E."/>
            <person name="Araus A.J."/>
            <person name="Petzold A."/>
            <person name="Susuki M."/>
            <person name="Suzuki K.-i.T."/>
            <person name="Hayashi T."/>
            <person name="Toyoda A."/>
            <person name="Oliveira C."/>
            <person name="Osipova E."/>
            <person name="Leigh N.D."/>
            <person name="Simon A."/>
            <person name="Yun M.H."/>
        </authorList>
    </citation>
    <scope>NUCLEOTIDE SEQUENCE</scope>
    <source>
        <strain evidence="2">20211129_DDA</strain>
        <tissue evidence="2">Liver</tissue>
    </source>
</reference>
<protein>
    <submittedName>
        <fullName evidence="2">Uncharacterized protein</fullName>
    </submittedName>
</protein>
<keyword evidence="3" id="KW-1185">Reference proteome</keyword>
<feature type="region of interest" description="Disordered" evidence="1">
    <location>
        <begin position="1"/>
        <end position="76"/>
    </location>
</feature>
<name>A0AAV7UD66_PLEWA</name>
<gene>
    <name evidence="2" type="ORF">NDU88_003573</name>
</gene>
<evidence type="ECO:0000313" key="2">
    <source>
        <dbReference type="EMBL" id="KAJ1186793.1"/>
    </source>
</evidence>
<organism evidence="2 3">
    <name type="scientific">Pleurodeles waltl</name>
    <name type="common">Iberian ribbed newt</name>
    <dbReference type="NCBI Taxonomy" id="8319"/>
    <lineage>
        <taxon>Eukaryota</taxon>
        <taxon>Metazoa</taxon>
        <taxon>Chordata</taxon>
        <taxon>Craniata</taxon>
        <taxon>Vertebrata</taxon>
        <taxon>Euteleostomi</taxon>
        <taxon>Amphibia</taxon>
        <taxon>Batrachia</taxon>
        <taxon>Caudata</taxon>
        <taxon>Salamandroidea</taxon>
        <taxon>Salamandridae</taxon>
        <taxon>Pleurodelinae</taxon>
        <taxon>Pleurodeles</taxon>
    </lineage>
</organism>
<comment type="caution">
    <text evidence="2">The sequence shown here is derived from an EMBL/GenBank/DDBJ whole genome shotgun (WGS) entry which is preliminary data.</text>
</comment>
<dbReference type="AlphaFoldDB" id="A0AAV7UD66"/>
<evidence type="ECO:0000313" key="3">
    <source>
        <dbReference type="Proteomes" id="UP001066276"/>
    </source>
</evidence>
<proteinExistence type="predicted"/>
<dbReference type="EMBL" id="JANPWB010000005">
    <property type="protein sequence ID" value="KAJ1186793.1"/>
    <property type="molecule type" value="Genomic_DNA"/>
</dbReference>